<feature type="domain" description="NAD(P)-binding" evidence="1">
    <location>
        <begin position="6"/>
        <end position="179"/>
    </location>
</feature>
<gene>
    <name evidence="2" type="ORF">ORV05_15315</name>
</gene>
<dbReference type="Pfam" id="PF13460">
    <property type="entry name" value="NAD_binding_10"/>
    <property type="match status" value="1"/>
</dbReference>
<protein>
    <submittedName>
        <fullName evidence="2">NAD(P)H-binding protein</fullName>
    </submittedName>
</protein>
<dbReference type="Gene3D" id="3.90.25.10">
    <property type="entry name" value="UDP-galactose 4-epimerase, domain 1"/>
    <property type="match status" value="1"/>
</dbReference>
<evidence type="ECO:0000313" key="2">
    <source>
        <dbReference type="EMBL" id="WAL69075.1"/>
    </source>
</evidence>
<dbReference type="PANTHER" id="PTHR43162:SF1">
    <property type="entry name" value="PRESTALK A DIFFERENTIATION PROTEIN A"/>
    <property type="match status" value="1"/>
</dbReference>
<dbReference type="SUPFAM" id="SSF51735">
    <property type="entry name" value="NAD(P)-binding Rossmann-fold domains"/>
    <property type="match status" value="1"/>
</dbReference>
<evidence type="ECO:0000259" key="1">
    <source>
        <dbReference type="Pfam" id="PF13460"/>
    </source>
</evidence>
<name>A0ABY7B9M9_9PSEU</name>
<dbReference type="Proteomes" id="UP001163203">
    <property type="component" value="Chromosome"/>
</dbReference>
<dbReference type="RefSeq" id="WP_268759161.1">
    <property type="nucleotide sequence ID" value="NZ_CP113836.1"/>
</dbReference>
<dbReference type="InterPro" id="IPR051604">
    <property type="entry name" value="Ergot_Alk_Oxidoreductase"/>
</dbReference>
<sequence>MLLITGATGNIGRELVGQLAGQETGLRVLVRDPARAAALPERAERVVGDLGDPSSLARAFDGIQALFLLNPGLGTDYTEHAIAAARAAGVRRIVLLSSINVLGDPMPAMGHWHHEREEMVRASAIPATILRPAGFMTNALEWVPTLRDGGYVLDPIGPGRHAPIDPADIAAVAARALTEDGHDGQEYLLTGGEALTVAEQVQILGTVLGRTIEVREAGTPEEIVRSRYAQGASPALAEALLESLTRARADTNGVRTDTVARLLGRAPVTFRAWCERNARAFTGGQA</sequence>
<dbReference type="PANTHER" id="PTHR43162">
    <property type="match status" value="1"/>
</dbReference>
<keyword evidence="3" id="KW-1185">Reference proteome</keyword>
<dbReference type="Gene3D" id="3.40.50.720">
    <property type="entry name" value="NAD(P)-binding Rossmann-like Domain"/>
    <property type="match status" value="1"/>
</dbReference>
<accession>A0ABY7B9M9</accession>
<dbReference type="InterPro" id="IPR036291">
    <property type="entry name" value="NAD(P)-bd_dom_sf"/>
</dbReference>
<organism evidence="2 3">
    <name type="scientific">Amycolatopsis cynarae</name>
    <dbReference type="NCBI Taxonomy" id="2995223"/>
    <lineage>
        <taxon>Bacteria</taxon>
        <taxon>Bacillati</taxon>
        <taxon>Actinomycetota</taxon>
        <taxon>Actinomycetes</taxon>
        <taxon>Pseudonocardiales</taxon>
        <taxon>Pseudonocardiaceae</taxon>
        <taxon>Amycolatopsis</taxon>
    </lineage>
</organism>
<dbReference type="EMBL" id="CP113836">
    <property type="protein sequence ID" value="WAL69075.1"/>
    <property type="molecule type" value="Genomic_DNA"/>
</dbReference>
<evidence type="ECO:0000313" key="3">
    <source>
        <dbReference type="Proteomes" id="UP001163203"/>
    </source>
</evidence>
<proteinExistence type="predicted"/>
<reference evidence="2" key="1">
    <citation type="submission" date="2022-11" db="EMBL/GenBank/DDBJ databases">
        <authorList>
            <person name="Mo P."/>
        </authorList>
    </citation>
    <scope>NUCLEOTIDE SEQUENCE</scope>
    <source>
        <strain evidence="2">HUAS 11-8</strain>
    </source>
</reference>
<dbReference type="InterPro" id="IPR016040">
    <property type="entry name" value="NAD(P)-bd_dom"/>
</dbReference>